<proteinExistence type="predicted"/>
<protein>
    <submittedName>
        <fullName evidence="2">Uncharacterized protein</fullName>
    </submittedName>
</protein>
<organism evidence="2 3">
    <name type="scientific">Aldrovandia affinis</name>
    <dbReference type="NCBI Taxonomy" id="143900"/>
    <lineage>
        <taxon>Eukaryota</taxon>
        <taxon>Metazoa</taxon>
        <taxon>Chordata</taxon>
        <taxon>Craniata</taxon>
        <taxon>Vertebrata</taxon>
        <taxon>Euteleostomi</taxon>
        <taxon>Actinopterygii</taxon>
        <taxon>Neopterygii</taxon>
        <taxon>Teleostei</taxon>
        <taxon>Notacanthiformes</taxon>
        <taxon>Halosauridae</taxon>
        <taxon>Aldrovandia</taxon>
    </lineage>
</organism>
<name>A0AAD7WQ83_9TELE</name>
<evidence type="ECO:0000313" key="3">
    <source>
        <dbReference type="Proteomes" id="UP001221898"/>
    </source>
</evidence>
<dbReference type="EMBL" id="JAINUG010000049">
    <property type="protein sequence ID" value="KAJ8405267.1"/>
    <property type="molecule type" value="Genomic_DNA"/>
</dbReference>
<reference evidence="2" key="1">
    <citation type="journal article" date="2023" name="Science">
        <title>Genome structures resolve the early diversification of teleost fishes.</title>
        <authorList>
            <person name="Parey E."/>
            <person name="Louis A."/>
            <person name="Montfort J."/>
            <person name="Bouchez O."/>
            <person name="Roques C."/>
            <person name="Iampietro C."/>
            <person name="Lluch J."/>
            <person name="Castinel A."/>
            <person name="Donnadieu C."/>
            <person name="Desvignes T."/>
            <person name="Floi Bucao C."/>
            <person name="Jouanno E."/>
            <person name="Wen M."/>
            <person name="Mejri S."/>
            <person name="Dirks R."/>
            <person name="Jansen H."/>
            <person name="Henkel C."/>
            <person name="Chen W.J."/>
            <person name="Zahm M."/>
            <person name="Cabau C."/>
            <person name="Klopp C."/>
            <person name="Thompson A.W."/>
            <person name="Robinson-Rechavi M."/>
            <person name="Braasch I."/>
            <person name="Lecointre G."/>
            <person name="Bobe J."/>
            <person name="Postlethwait J.H."/>
            <person name="Berthelot C."/>
            <person name="Roest Crollius H."/>
            <person name="Guiguen Y."/>
        </authorList>
    </citation>
    <scope>NUCLEOTIDE SEQUENCE</scope>
    <source>
        <tissue evidence="2">Blood</tissue>
    </source>
</reference>
<accession>A0AAD7WQ83</accession>
<comment type="caution">
    <text evidence="2">The sequence shown here is derived from an EMBL/GenBank/DDBJ whole genome shotgun (WGS) entry which is preliminary data.</text>
</comment>
<gene>
    <name evidence="2" type="ORF">AAFF_G00322580</name>
</gene>
<feature type="region of interest" description="Disordered" evidence="1">
    <location>
        <begin position="69"/>
        <end position="107"/>
    </location>
</feature>
<dbReference type="AlphaFoldDB" id="A0AAD7WQ83"/>
<evidence type="ECO:0000256" key="1">
    <source>
        <dbReference type="SAM" id="MobiDB-lite"/>
    </source>
</evidence>
<keyword evidence="3" id="KW-1185">Reference proteome</keyword>
<dbReference type="Proteomes" id="UP001221898">
    <property type="component" value="Unassembled WGS sequence"/>
</dbReference>
<evidence type="ECO:0000313" key="2">
    <source>
        <dbReference type="EMBL" id="KAJ8405267.1"/>
    </source>
</evidence>
<sequence length="152" mass="16314">MIMGLLRPRAAQGVVLPLAVVRRAALSDRTRSPRYPVISAPIQTPPSEDTPIIIIIIIIIRQGETETCAADPPPARDCHTGRGLRSVSQSTESRCPPAQPLPSADPGSARCVACPWVKAAACVGRVSEDVWPLWSDGEDVVLFWRVTLSPAS</sequence>